<evidence type="ECO:0000256" key="4">
    <source>
        <dbReference type="ARBA" id="ARBA00023136"/>
    </source>
</evidence>
<feature type="transmembrane region" description="Helical" evidence="5">
    <location>
        <begin position="93"/>
        <end position="110"/>
    </location>
</feature>
<sequence length="356" mass="40201">MDLLLLPLPYRNAALVVLGVWAWYLNLRGLESANIDVASMLKIQTGKLSRRVLGTAVALTAVLTCSIGLFWIQVKSWTGQEHELPSTASSLDVLPFLTLILILVLLLFPGRSPGHHRFWVVFSRIALGRIDVSARLGDILLADGLISYARVLGDIGVVFCELKGKQTLLGLPDRTCGSLTFIPLLTVIPSLIRLRQCFIELKLTGNQTHLYNFIKYGTSLPAAAFAVLHRAGWNCFGLWVLAQMINSGYSLYWDVTKDWGLSLNLPDGRLRKNANLHFPKAFYRVAIVVDVILRFAFLLKLSSTYSYLTEVEGGMFVFTFLELFRRWIWVFFRVENEWSNQPQEIRLKSLPVTEPN</sequence>
<gene>
    <name evidence="7" type="ORF">GNLVRS02_ARAD1C31768g</name>
</gene>
<keyword evidence="3 5" id="KW-1133">Transmembrane helix</keyword>
<dbReference type="GO" id="GO:0016020">
    <property type="term" value="C:membrane"/>
    <property type="evidence" value="ECO:0007669"/>
    <property type="project" value="UniProtKB-SubCell"/>
</dbReference>
<evidence type="ECO:0000259" key="6">
    <source>
        <dbReference type="PROSITE" id="PS51380"/>
    </source>
</evidence>
<dbReference type="PhylomeDB" id="A0A060T2V5"/>
<dbReference type="PANTHER" id="PTHR10783:SF46">
    <property type="entry name" value="PROTEIN ERD1 HOMOLOG 2"/>
    <property type="match status" value="1"/>
</dbReference>
<reference evidence="7" key="2">
    <citation type="submission" date="2014-06" db="EMBL/GenBank/DDBJ databases">
        <title>The complete genome of Blastobotrys (Arxula) adeninivorans LS3 - a yeast of biotechnological interest.</title>
        <authorList>
            <person name="Kunze G."/>
            <person name="Gaillardin C."/>
            <person name="Czernicka M."/>
            <person name="Durrens P."/>
            <person name="Martin T."/>
            <person name="Boer E."/>
            <person name="Gabaldon T."/>
            <person name="Cruz J."/>
            <person name="Talla E."/>
            <person name="Marck C."/>
            <person name="Goffeau A."/>
            <person name="Barbe V."/>
            <person name="Baret P."/>
            <person name="Baronian K."/>
            <person name="Beier S."/>
            <person name="Bleykasten C."/>
            <person name="Bode R."/>
            <person name="Casaregola S."/>
            <person name="Despons L."/>
            <person name="Fairhead C."/>
            <person name="Giersberg M."/>
            <person name="Gierski P."/>
            <person name="Hahnel U."/>
            <person name="Hartmann A."/>
            <person name="Jankowska D."/>
            <person name="Jubin C."/>
            <person name="Jung P."/>
            <person name="Lafontaine I."/>
            <person name="Leh-Louis V."/>
            <person name="Lemaire M."/>
            <person name="Marcet-Houben M."/>
            <person name="Mascher M."/>
            <person name="Morel G."/>
            <person name="Richard G.-F."/>
            <person name="Riechen J."/>
            <person name="Sacerdot C."/>
            <person name="Sarkar A."/>
            <person name="Savel G."/>
            <person name="Schacherer J."/>
            <person name="Sherman D."/>
            <person name="Straub M.-L."/>
            <person name="Stein N."/>
            <person name="Thierry A."/>
            <person name="Trautwein-Schult A."/>
            <person name="Westhof E."/>
            <person name="Worch S."/>
            <person name="Dujon B."/>
            <person name="Souciet J.-L."/>
            <person name="Wincker P."/>
            <person name="Scholz U."/>
            <person name="Neuveglise N."/>
        </authorList>
    </citation>
    <scope>NUCLEOTIDE SEQUENCE</scope>
    <source>
        <strain evidence="7">LS3</strain>
    </source>
</reference>
<protein>
    <submittedName>
        <fullName evidence="7">ARAD1C31768p</fullName>
    </submittedName>
</protein>
<dbReference type="AlphaFoldDB" id="A0A060T2V5"/>
<evidence type="ECO:0000256" key="3">
    <source>
        <dbReference type="ARBA" id="ARBA00022989"/>
    </source>
</evidence>
<evidence type="ECO:0000256" key="1">
    <source>
        <dbReference type="ARBA" id="ARBA00004141"/>
    </source>
</evidence>
<feature type="transmembrane region" description="Helical" evidence="5">
    <location>
        <begin position="281"/>
        <end position="299"/>
    </location>
</feature>
<dbReference type="PANTHER" id="PTHR10783">
    <property type="entry name" value="XENOTROPIC AND POLYTROPIC RETROVIRUS RECEPTOR 1-RELATED"/>
    <property type="match status" value="1"/>
</dbReference>
<organism evidence="7">
    <name type="scientific">Blastobotrys adeninivorans</name>
    <name type="common">Yeast</name>
    <name type="synonym">Arxula adeninivorans</name>
    <dbReference type="NCBI Taxonomy" id="409370"/>
    <lineage>
        <taxon>Eukaryota</taxon>
        <taxon>Fungi</taxon>
        <taxon>Dikarya</taxon>
        <taxon>Ascomycota</taxon>
        <taxon>Saccharomycotina</taxon>
        <taxon>Dipodascomycetes</taxon>
        <taxon>Dipodascales</taxon>
        <taxon>Trichomonascaceae</taxon>
        <taxon>Blastobotrys</taxon>
    </lineage>
</organism>
<evidence type="ECO:0000256" key="2">
    <source>
        <dbReference type="ARBA" id="ARBA00022692"/>
    </source>
</evidence>
<keyword evidence="2 5" id="KW-0812">Transmembrane</keyword>
<feature type="transmembrane region" description="Helical" evidence="5">
    <location>
        <begin position="51"/>
        <end position="73"/>
    </location>
</feature>
<dbReference type="Pfam" id="PF03124">
    <property type="entry name" value="EXS"/>
    <property type="match status" value="1"/>
</dbReference>
<dbReference type="EMBL" id="HG937693">
    <property type="protein sequence ID" value="CDP35283.1"/>
    <property type="molecule type" value="Genomic_DNA"/>
</dbReference>
<accession>A0A060T2V5</accession>
<proteinExistence type="predicted"/>
<dbReference type="GO" id="GO:0005737">
    <property type="term" value="C:cytoplasm"/>
    <property type="evidence" value="ECO:0007669"/>
    <property type="project" value="TreeGrafter"/>
</dbReference>
<comment type="subcellular location">
    <subcellularLocation>
        <location evidence="1">Membrane</location>
        <topology evidence="1">Multi-pass membrane protein</topology>
    </subcellularLocation>
</comment>
<feature type="transmembrane region" description="Helical" evidence="5">
    <location>
        <begin position="12"/>
        <end position="30"/>
    </location>
</feature>
<dbReference type="PROSITE" id="PS51380">
    <property type="entry name" value="EXS"/>
    <property type="match status" value="1"/>
</dbReference>
<feature type="domain" description="EXS" evidence="6">
    <location>
        <begin position="173"/>
        <end position="356"/>
    </location>
</feature>
<dbReference type="InterPro" id="IPR004342">
    <property type="entry name" value="EXS_C"/>
</dbReference>
<evidence type="ECO:0000313" key="7">
    <source>
        <dbReference type="EMBL" id="CDP35283.1"/>
    </source>
</evidence>
<reference evidence="7" key="1">
    <citation type="submission" date="2014-02" db="EMBL/GenBank/DDBJ databases">
        <authorList>
            <person name="Genoscope - CEA"/>
        </authorList>
    </citation>
    <scope>NUCLEOTIDE SEQUENCE</scope>
    <source>
        <strain evidence="7">LS3</strain>
    </source>
</reference>
<evidence type="ECO:0000256" key="5">
    <source>
        <dbReference type="SAM" id="Phobius"/>
    </source>
</evidence>
<name>A0A060T2V5_BLAAD</name>
<keyword evidence="4 5" id="KW-0472">Membrane</keyword>